<dbReference type="PANTHER" id="PTHR13490">
    <property type="entry name" value="MITOCHONDRIAL 28S RIBOSOMAL PROTEIN S28"/>
    <property type="match status" value="1"/>
</dbReference>
<dbReference type="GO" id="GO:0032543">
    <property type="term" value="P:mitochondrial translation"/>
    <property type="evidence" value="ECO:0007669"/>
    <property type="project" value="InterPro"/>
</dbReference>
<evidence type="ECO:0000259" key="2">
    <source>
        <dbReference type="Pfam" id="PF10213"/>
    </source>
</evidence>
<dbReference type="PANTHER" id="PTHR13490:SF0">
    <property type="entry name" value="SMALL RIBOSOMAL SUBUNIT PROTEIN MS35"/>
    <property type="match status" value="1"/>
</dbReference>
<protein>
    <recommendedName>
        <fullName evidence="2">Small ribosomal subunit protein mS35 mitochondrial conserved domain-containing protein</fullName>
    </recommendedName>
</protein>
<sequence>MNTRTSSCALQRGEYWIEPRFTVYTIAHRDHRRSMASALQSVRLCLRVASRRAATPAAAAPHRQYLAIRTFSSTPLQRQPAARKDEDEDDLDELERDIQEIDEAEDFDPVEYERDLAELARDRDFQNATSSAERAANTMGEVMTSAMRPPKFTSRLFWADDEPDPELVDDESGADEFDEDDIMAMAHGKFEEYREYREYARIAAWQMPLLSKLATPFEPPTAQEPLRFRYTSYMGEFHPAENKVVVEFSPRDMPLTAAQQQKLRKLLGPRWNPETDIAKMSCEQFEHQAQNKRYLGDVVNKLVAQAKDPTDMFEDVPLDTRHHTTKVKPKFPKEWRLTEERRKFLEDSRQKALLLDQKREEEGTLINGAQKVEEFYNPVKPEIPIPEMANPRLSQSLSAPPPRRHQHAPLGR</sequence>
<feature type="domain" description="Small ribosomal subunit protein mS35 mitochondrial conserved" evidence="2">
    <location>
        <begin position="216"/>
        <end position="335"/>
    </location>
</feature>
<keyword evidence="4" id="KW-1185">Reference proteome</keyword>
<dbReference type="Proteomes" id="UP001305414">
    <property type="component" value="Unassembled WGS sequence"/>
</dbReference>
<accession>A0AAN7UWH1</accession>
<evidence type="ECO:0000313" key="4">
    <source>
        <dbReference type="Proteomes" id="UP001305414"/>
    </source>
</evidence>
<feature type="compositionally biased region" description="Basic residues" evidence="1">
    <location>
        <begin position="402"/>
        <end position="412"/>
    </location>
</feature>
<evidence type="ECO:0000256" key="1">
    <source>
        <dbReference type="SAM" id="MobiDB-lite"/>
    </source>
</evidence>
<dbReference type="InterPro" id="IPR039848">
    <property type="entry name" value="Ribosomal_mS35_mt"/>
</dbReference>
<organism evidence="3 4">
    <name type="scientific">Xylaria bambusicola</name>
    <dbReference type="NCBI Taxonomy" id="326684"/>
    <lineage>
        <taxon>Eukaryota</taxon>
        <taxon>Fungi</taxon>
        <taxon>Dikarya</taxon>
        <taxon>Ascomycota</taxon>
        <taxon>Pezizomycotina</taxon>
        <taxon>Sordariomycetes</taxon>
        <taxon>Xylariomycetidae</taxon>
        <taxon>Xylariales</taxon>
        <taxon>Xylariaceae</taxon>
        <taxon>Xylaria</taxon>
    </lineage>
</organism>
<gene>
    <name evidence="3" type="ORF">RRF57_010336</name>
</gene>
<dbReference type="GO" id="GO:0003735">
    <property type="term" value="F:structural constituent of ribosome"/>
    <property type="evidence" value="ECO:0007669"/>
    <property type="project" value="InterPro"/>
</dbReference>
<dbReference type="Pfam" id="PF10213">
    <property type="entry name" value="MRP-S28"/>
    <property type="match status" value="1"/>
</dbReference>
<name>A0AAN7UWH1_9PEZI</name>
<reference evidence="3 4" key="1">
    <citation type="submission" date="2023-10" db="EMBL/GenBank/DDBJ databases">
        <title>Draft genome sequence of Xylaria bambusicola isolate GMP-LS, the root and basal stem rot pathogen of sugarcane in Indonesia.</title>
        <authorList>
            <person name="Selvaraj P."/>
            <person name="Muralishankar V."/>
            <person name="Muruganantham S."/>
            <person name="Sp S."/>
            <person name="Haryani S."/>
            <person name="Lau K.J.X."/>
            <person name="Naqvi N.I."/>
        </authorList>
    </citation>
    <scope>NUCLEOTIDE SEQUENCE [LARGE SCALE GENOMIC DNA]</scope>
    <source>
        <strain evidence="3">GMP-LS</strain>
    </source>
</reference>
<dbReference type="GO" id="GO:0005763">
    <property type="term" value="C:mitochondrial small ribosomal subunit"/>
    <property type="evidence" value="ECO:0007669"/>
    <property type="project" value="TreeGrafter"/>
</dbReference>
<dbReference type="InterPro" id="IPR019349">
    <property type="entry name" value="Ribosomal_mS35_mit"/>
</dbReference>
<comment type="caution">
    <text evidence="3">The sequence shown here is derived from an EMBL/GenBank/DDBJ whole genome shotgun (WGS) entry which is preliminary data.</text>
</comment>
<feature type="region of interest" description="Disordered" evidence="1">
    <location>
        <begin position="383"/>
        <end position="412"/>
    </location>
</feature>
<dbReference type="AlphaFoldDB" id="A0AAN7UWH1"/>
<evidence type="ECO:0000313" key="3">
    <source>
        <dbReference type="EMBL" id="KAK5634623.1"/>
    </source>
</evidence>
<dbReference type="EMBL" id="JAWHQM010000043">
    <property type="protein sequence ID" value="KAK5634623.1"/>
    <property type="molecule type" value="Genomic_DNA"/>
</dbReference>
<proteinExistence type="predicted"/>